<dbReference type="EMBL" id="BSTK01000004">
    <property type="protein sequence ID" value="GLY85694.1"/>
    <property type="molecule type" value="Genomic_DNA"/>
</dbReference>
<feature type="region of interest" description="Disordered" evidence="1">
    <location>
        <begin position="1"/>
        <end position="51"/>
    </location>
</feature>
<sequence>MTELKPASLTRPAFNPTSAASSAVADSTRPMISAARSASRRPAGVSRIPRPTRWTRRAPTCASSLDSWWLIDGWVYRSSFAAAVTEPCRRTASMTRSCTRVTMHKF</sequence>
<keyword evidence="3" id="KW-1185">Reference proteome</keyword>
<accession>A0A9W6S242</accession>
<proteinExistence type="predicted"/>
<evidence type="ECO:0000256" key="1">
    <source>
        <dbReference type="SAM" id="MobiDB-lite"/>
    </source>
</evidence>
<name>A0A9W6S242_9ACTN</name>
<dbReference type="AlphaFoldDB" id="A0A9W6S242"/>
<evidence type="ECO:0000313" key="2">
    <source>
        <dbReference type="EMBL" id="GLY85694.1"/>
    </source>
</evidence>
<dbReference type="Proteomes" id="UP001165074">
    <property type="component" value="Unassembled WGS sequence"/>
</dbReference>
<gene>
    <name evidence="2" type="ORF">Airi02_036230</name>
</gene>
<organism evidence="2 3">
    <name type="scientific">Actinoallomurus iriomotensis</name>
    <dbReference type="NCBI Taxonomy" id="478107"/>
    <lineage>
        <taxon>Bacteria</taxon>
        <taxon>Bacillati</taxon>
        <taxon>Actinomycetota</taxon>
        <taxon>Actinomycetes</taxon>
        <taxon>Streptosporangiales</taxon>
        <taxon>Thermomonosporaceae</taxon>
        <taxon>Actinoallomurus</taxon>
    </lineage>
</organism>
<feature type="compositionally biased region" description="Low complexity" evidence="1">
    <location>
        <begin position="18"/>
        <end position="51"/>
    </location>
</feature>
<protein>
    <submittedName>
        <fullName evidence="2">Uncharacterized protein</fullName>
    </submittedName>
</protein>
<comment type="caution">
    <text evidence="2">The sequence shown here is derived from an EMBL/GenBank/DDBJ whole genome shotgun (WGS) entry which is preliminary data.</text>
</comment>
<evidence type="ECO:0000313" key="3">
    <source>
        <dbReference type="Proteomes" id="UP001165074"/>
    </source>
</evidence>
<reference evidence="2" key="1">
    <citation type="submission" date="2023-03" db="EMBL/GenBank/DDBJ databases">
        <title>Actinoallomurus iriomotensis NBRC 103684.</title>
        <authorList>
            <person name="Ichikawa N."/>
            <person name="Sato H."/>
            <person name="Tonouchi N."/>
        </authorList>
    </citation>
    <scope>NUCLEOTIDE SEQUENCE</scope>
    <source>
        <strain evidence="2">NBRC 103684</strain>
    </source>
</reference>